<comment type="pathway">
    <text evidence="5 6">Amino-acid degradation; L-kynurenine degradation; L-alanine and anthranilate from L-kynurenine: step 1/1.</text>
</comment>
<accession>A0A218Z353</accession>
<dbReference type="EMBL" id="MZNU01000253">
    <property type="protein sequence ID" value="OWP01963.1"/>
    <property type="molecule type" value="Genomic_DNA"/>
</dbReference>
<keyword evidence="3 5" id="KW-0378">Hydrolase</keyword>
<dbReference type="UniPathway" id="UPA00334">
    <property type="reaction ID" value="UER00455"/>
</dbReference>
<dbReference type="HAMAP" id="MF_01970">
    <property type="entry name" value="Kynureninase"/>
    <property type="match status" value="1"/>
</dbReference>
<dbReference type="AlphaFoldDB" id="A0A218Z353"/>
<proteinExistence type="inferred from homology"/>
<keyword evidence="1 5" id="KW-0963">Cytoplasm</keyword>
<dbReference type="OrthoDB" id="5978656at2759"/>
<feature type="binding site" evidence="5">
    <location>
        <position position="341"/>
    </location>
    <ligand>
        <name>pyridoxal 5'-phosphate</name>
        <dbReference type="ChEBI" id="CHEBI:597326"/>
    </ligand>
</feature>
<evidence type="ECO:0000313" key="7">
    <source>
        <dbReference type="EMBL" id="OWP01963.1"/>
    </source>
</evidence>
<feature type="binding site" evidence="5">
    <location>
        <begin position="162"/>
        <end position="165"/>
    </location>
    <ligand>
        <name>pyridoxal 5'-phosphate</name>
        <dbReference type="ChEBI" id="CHEBI:597326"/>
    </ligand>
</feature>
<comment type="similarity">
    <text evidence="5 6">Belongs to the kynureninase family.</text>
</comment>
<dbReference type="PANTHER" id="PTHR14084:SF2">
    <property type="entry name" value="KYNURENINASE 2"/>
    <property type="match status" value="1"/>
</dbReference>
<dbReference type="FunCoup" id="A0A218Z353">
    <property type="interactions" value="186"/>
</dbReference>
<feature type="binding site" evidence="5">
    <location>
        <position position="134"/>
    </location>
    <ligand>
        <name>pyridoxal 5'-phosphate</name>
        <dbReference type="ChEBI" id="CHEBI:597326"/>
    </ligand>
</feature>
<dbReference type="GO" id="GO:0097053">
    <property type="term" value="P:L-kynurenine catabolic process"/>
    <property type="evidence" value="ECO:0007669"/>
    <property type="project" value="UniProtKB-UniRule"/>
</dbReference>
<evidence type="ECO:0000256" key="5">
    <source>
        <dbReference type="HAMAP-Rule" id="MF_03017"/>
    </source>
</evidence>
<dbReference type="GO" id="GO:0034354">
    <property type="term" value="P:'de novo' NAD+ biosynthetic process from L-tryptophan"/>
    <property type="evidence" value="ECO:0007669"/>
    <property type="project" value="UniProtKB-UniRule"/>
</dbReference>
<dbReference type="GO" id="GO:0043420">
    <property type="term" value="P:anthranilate metabolic process"/>
    <property type="evidence" value="ECO:0007669"/>
    <property type="project" value="UniProtKB-UniRule"/>
</dbReference>
<comment type="subunit">
    <text evidence="5 6">Homodimer.</text>
</comment>
<reference evidence="7 8" key="1">
    <citation type="submission" date="2017-04" db="EMBL/GenBank/DDBJ databases">
        <title>Draft genome sequence of Marssonina coronaria NL1: causal agent of apple blotch.</title>
        <authorList>
            <person name="Cheng Q."/>
        </authorList>
    </citation>
    <scope>NUCLEOTIDE SEQUENCE [LARGE SCALE GENOMIC DNA]</scope>
    <source>
        <strain evidence="7 8">NL1</strain>
    </source>
</reference>
<comment type="caution">
    <text evidence="5">Lacks conserved residue(s) required for the propagation of feature annotation.</text>
</comment>
<evidence type="ECO:0000256" key="6">
    <source>
        <dbReference type="PIRNR" id="PIRNR038800"/>
    </source>
</evidence>
<dbReference type="Gene3D" id="3.90.1150.10">
    <property type="entry name" value="Aspartate Aminotransferase, domain 1"/>
    <property type="match status" value="1"/>
</dbReference>
<evidence type="ECO:0000256" key="4">
    <source>
        <dbReference type="ARBA" id="ARBA00022898"/>
    </source>
</evidence>
<name>A0A218Z353_9HELO</name>
<dbReference type="EC" id="3.7.1.3" evidence="5 6"/>
<dbReference type="FunFam" id="3.40.640.10:FF:000031">
    <property type="entry name" value="Kynureninase"/>
    <property type="match status" value="1"/>
</dbReference>
<dbReference type="NCBIfam" id="TIGR01814">
    <property type="entry name" value="kynureninase"/>
    <property type="match status" value="1"/>
</dbReference>
<keyword evidence="2 5" id="KW-0662">Pyridine nucleotide biosynthesis</keyword>
<comment type="catalytic activity">
    <reaction evidence="6">
        <text>3-hydroxy-L-kynurenine + H2O = 3-hydroxyanthranilate + L-alanine + H(+)</text>
        <dbReference type="Rhea" id="RHEA:25143"/>
        <dbReference type="ChEBI" id="CHEBI:15377"/>
        <dbReference type="ChEBI" id="CHEBI:15378"/>
        <dbReference type="ChEBI" id="CHEBI:36559"/>
        <dbReference type="ChEBI" id="CHEBI:57972"/>
        <dbReference type="ChEBI" id="CHEBI:58125"/>
        <dbReference type="EC" id="3.7.1.3"/>
    </reaction>
</comment>
<dbReference type="InterPro" id="IPR015422">
    <property type="entry name" value="PyrdxlP-dep_Trfase_small"/>
</dbReference>
<feature type="binding site" evidence="5">
    <location>
        <position position="250"/>
    </location>
    <ligand>
        <name>pyridoxal 5'-phosphate</name>
        <dbReference type="ChEBI" id="CHEBI:597326"/>
    </ligand>
</feature>
<dbReference type="PIRSF" id="PIRSF038800">
    <property type="entry name" value="KYNU"/>
    <property type="match status" value="1"/>
</dbReference>
<dbReference type="InterPro" id="IPR015421">
    <property type="entry name" value="PyrdxlP-dep_Trfase_major"/>
</dbReference>
<dbReference type="GO" id="GO:0005737">
    <property type="term" value="C:cytoplasm"/>
    <property type="evidence" value="ECO:0007669"/>
    <property type="project" value="UniProtKB-SubCell"/>
</dbReference>
<dbReference type="Pfam" id="PF22580">
    <property type="entry name" value="KYNU_C"/>
    <property type="match status" value="1"/>
</dbReference>
<dbReference type="UniPathway" id="UPA00253">
    <property type="reaction ID" value="UER00329"/>
</dbReference>
<comment type="catalytic activity">
    <reaction evidence="5 6">
        <text>L-kynurenine + H2O = anthranilate + L-alanine + H(+)</text>
        <dbReference type="Rhea" id="RHEA:16813"/>
        <dbReference type="ChEBI" id="CHEBI:15377"/>
        <dbReference type="ChEBI" id="CHEBI:15378"/>
        <dbReference type="ChEBI" id="CHEBI:16567"/>
        <dbReference type="ChEBI" id="CHEBI:57959"/>
        <dbReference type="ChEBI" id="CHEBI:57972"/>
        <dbReference type="EC" id="3.7.1.3"/>
    </reaction>
</comment>
<dbReference type="STRING" id="503106.A0A218Z353"/>
<keyword evidence="8" id="KW-1185">Reference proteome</keyword>
<dbReference type="InterPro" id="IPR010111">
    <property type="entry name" value="Kynureninase"/>
</dbReference>
<dbReference type="GO" id="GO:0030170">
    <property type="term" value="F:pyridoxal phosphate binding"/>
    <property type="evidence" value="ECO:0007669"/>
    <property type="project" value="UniProtKB-UniRule"/>
</dbReference>
<dbReference type="SUPFAM" id="SSF53383">
    <property type="entry name" value="PLP-dependent transferases"/>
    <property type="match status" value="1"/>
</dbReference>
<evidence type="ECO:0000256" key="3">
    <source>
        <dbReference type="ARBA" id="ARBA00022801"/>
    </source>
</evidence>
<dbReference type="Proteomes" id="UP000242519">
    <property type="component" value="Unassembled WGS sequence"/>
</dbReference>
<organism evidence="7 8">
    <name type="scientific">Diplocarpon coronariae</name>
    <dbReference type="NCBI Taxonomy" id="2795749"/>
    <lineage>
        <taxon>Eukaryota</taxon>
        <taxon>Fungi</taxon>
        <taxon>Dikarya</taxon>
        <taxon>Ascomycota</taxon>
        <taxon>Pezizomycotina</taxon>
        <taxon>Leotiomycetes</taxon>
        <taxon>Helotiales</taxon>
        <taxon>Drepanopezizaceae</taxon>
        <taxon>Diplocarpon</taxon>
    </lineage>
</organism>
<comment type="cofactor">
    <cofactor evidence="5 6">
        <name>pyridoxal 5'-phosphate</name>
        <dbReference type="ChEBI" id="CHEBI:597326"/>
    </cofactor>
</comment>
<sequence>MPEEQQALEPSFPAEANTLQYAQSLDAKDPLRSFREQFIIPSKSNLQTKKVVKPESDDPSIYFCGNSLGLQPRATREYLSTYLDTWATVGVLGHFRALEDSPMIQWQLLAEDVSRQFAPIVGASAQEVGIMGSLTVNLHLLMASFYLPTTGKSKIIMDWKAFPSDYFAIESQIKQHGFDPKENMIMIGPEDGTYEVTTESILCVIDKHASTSALLLLPGIQYYTGQFFDMQTITAYAQSRGLVVGWDLAHAVGNVPLQLHDWNVDFAVWCTYKYLNSGPGGVGGFYVHERFGKVEYTVGEDSRPVYRHRLAGWYGGDQVGRMNMKNEFRPTPGAAGYQVSTSCTLSLASLLGSVSIFTKTNMASIRTKSLLLTGYLSHLLQLSPHYRPHLSPDQPQTGFSIITPLSPSSHGSQLSLLFAPGQLDAVSEALEAAGVVVDKRRPDVMRVAPVPLYNTFAEVWRFVRLLEGTLGGRQGIDVK</sequence>
<evidence type="ECO:0000313" key="8">
    <source>
        <dbReference type="Proteomes" id="UP000242519"/>
    </source>
</evidence>
<comment type="function">
    <text evidence="5 6">Catalyzes the cleavage of L-kynurenine (L-Kyn) and L-3-hydroxykynurenine (L-3OHKyn) into anthranilic acid (AA) and 3-hydroxyanthranilic acid (3-OHAA), respectively.</text>
</comment>
<feature type="modified residue" description="N6-(pyridoxal phosphate)lysine" evidence="5">
    <location>
        <position position="273"/>
    </location>
</feature>
<feature type="binding site" evidence="5">
    <location>
        <position position="135"/>
    </location>
    <ligand>
        <name>pyridoxal 5'-phosphate</name>
        <dbReference type="ChEBI" id="CHEBI:597326"/>
    </ligand>
</feature>
<feature type="binding site" evidence="5">
    <location>
        <position position="247"/>
    </location>
    <ligand>
        <name>pyridoxal 5'-phosphate</name>
        <dbReference type="ChEBI" id="CHEBI:597326"/>
    </ligand>
</feature>
<dbReference type="InParanoid" id="A0A218Z353"/>
<protein>
    <recommendedName>
        <fullName evidence="5 6">Kynureninase</fullName>
        <ecNumber evidence="5 6">3.7.1.3</ecNumber>
    </recommendedName>
    <alternativeName>
        <fullName evidence="5">Biosynthesis of nicotinic acid protein 5</fullName>
    </alternativeName>
    <alternativeName>
        <fullName evidence="5">L-kynurenine hydrolase</fullName>
    </alternativeName>
</protein>
<comment type="caution">
    <text evidence="7">The sequence shown here is derived from an EMBL/GenBank/DDBJ whole genome shotgun (WGS) entry which is preliminary data.</text>
</comment>
<feature type="binding site" evidence="5">
    <location>
        <position position="313"/>
    </location>
    <ligand>
        <name>pyridoxal 5'-phosphate</name>
        <dbReference type="ChEBI" id="CHEBI:597326"/>
    </ligand>
</feature>
<dbReference type="InterPro" id="IPR015424">
    <property type="entry name" value="PyrdxlP-dep_Trfase"/>
</dbReference>
<comment type="pathway">
    <text evidence="5 6">Cofactor biosynthesis; NAD(+) biosynthesis; quinolinate from L-kynurenine: step 2/3.</text>
</comment>
<dbReference type="GO" id="GO:0030429">
    <property type="term" value="F:kynureninase activity"/>
    <property type="evidence" value="ECO:0007669"/>
    <property type="project" value="UniProtKB-UniRule"/>
</dbReference>
<dbReference type="PANTHER" id="PTHR14084">
    <property type="entry name" value="KYNURENINASE"/>
    <property type="match status" value="1"/>
</dbReference>
<gene>
    <name evidence="5" type="primary">BNA5</name>
    <name evidence="7" type="ORF">B2J93_4589</name>
</gene>
<dbReference type="GO" id="GO:0019805">
    <property type="term" value="P:quinolinate biosynthetic process"/>
    <property type="evidence" value="ECO:0007669"/>
    <property type="project" value="UniProtKB-UniRule"/>
</dbReference>
<dbReference type="GO" id="GO:0019441">
    <property type="term" value="P:L-tryptophan catabolic process to kynurenine"/>
    <property type="evidence" value="ECO:0007669"/>
    <property type="project" value="TreeGrafter"/>
</dbReference>
<dbReference type="Gene3D" id="3.40.640.10">
    <property type="entry name" value="Type I PLP-dependent aspartate aminotransferase-like (Major domain)"/>
    <property type="match status" value="1"/>
</dbReference>
<evidence type="ECO:0000256" key="1">
    <source>
        <dbReference type="ARBA" id="ARBA00022490"/>
    </source>
</evidence>
<evidence type="ECO:0000256" key="2">
    <source>
        <dbReference type="ARBA" id="ARBA00022642"/>
    </source>
</evidence>
<keyword evidence="4 5" id="KW-0663">Pyridoxal phosphate</keyword>
<comment type="subcellular location">
    <subcellularLocation>
        <location evidence="5 6">Cytoplasm</location>
    </subcellularLocation>
</comment>
<feature type="binding site" evidence="5">
    <location>
        <position position="272"/>
    </location>
    <ligand>
        <name>pyridoxal 5'-phosphate</name>
        <dbReference type="ChEBI" id="CHEBI:597326"/>
    </ligand>
</feature>